<sequence>MQETSQDIFAKEEKKMKKLFGILIVCLSLLFGAILLQLSEIPNSGESYLSVVLLVFVFVIGAILIYDKNEESSLVSNEEIEKELEEHLNK</sequence>
<reference evidence="2 3" key="2">
    <citation type="submission" date="2017-09" db="EMBL/GenBank/DDBJ databases">
        <title>Bacillus patelloidae sp. nov., isolated from the intestinal tract of a marine limpet.</title>
        <authorList>
            <person name="Liu R."/>
            <person name="Dong C."/>
            <person name="Shao Z."/>
        </authorList>
    </citation>
    <scope>NUCLEOTIDE SEQUENCE [LARGE SCALE GENOMIC DNA]</scope>
    <source>
        <strain evidence="2 3">SA5d-4</strain>
    </source>
</reference>
<reference evidence="3" key="1">
    <citation type="submission" date="2017-08" db="EMBL/GenBank/DDBJ databases">
        <authorList>
            <person name="Huang Z."/>
        </authorList>
    </citation>
    <scope>NUCLEOTIDE SEQUENCE [LARGE SCALE GENOMIC DNA]</scope>
    <source>
        <strain evidence="3">SA5d-4</strain>
    </source>
</reference>
<keyword evidence="1" id="KW-0812">Transmembrane</keyword>
<accession>A0A263BXB6</accession>
<organism evidence="2 3">
    <name type="scientific">Lottiidibacillus patelloidae</name>
    <dbReference type="NCBI Taxonomy" id="2670334"/>
    <lineage>
        <taxon>Bacteria</taxon>
        <taxon>Bacillati</taxon>
        <taxon>Bacillota</taxon>
        <taxon>Bacilli</taxon>
        <taxon>Bacillales</taxon>
        <taxon>Bacillaceae</taxon>
        <taxon>Lottiidibacillus</taxon>
    </lineage>
</organism>
<feature type="transmembrane region" description="Helical" evidence="1">
    <location>
        <begin position="48"/>
        <end position="66"/>
    </location>
</feature>
<evidence type="ECO:0000313" key="3">
    <source>
        <dbReference type="Proteomes" id="UP000217083"/>
    </source>
</evidence>
<evidence type="ECO:0000313" key="2">
    <source>
        <dbReference type="EMBL" id="OZM58383.1"/>
    </source>
</evidence>
<feature type="transmembrane region" description="Helical" evidence="1">
    <location>
        <begin position="19"/>
        <end position="36"/>
    </location>
</feature>
<keyword evidence="3" id="KW-1185">Reference proteome</keyword>
<dbReference type="AlphaFoldDB" id="A0A263BXB6"/>
<name>A0A263BXB6_9BACI</name>
<dbReference type="Proteomes" id="UP000217083">
    <property type="component" value="Unassembled WGS sequence"/>
</dbReference>
<gene>
    <name evidence="2" type="ORF">CIB95_02095</name>
</gene>
<keyword evidence="1" id="KW-1133">Transmembrane helix</keyword>
<evidence type="ECO:0000256" key="1">
    <source>
        <dbReference type="SAM" id="Phobius"/>
    </source>
</evidence>
<proteinExistence type="predicted"/>
<keyword evidence="1" id="KW-0472">Membrane</keyword>
<protein>
    <submittedName>
        <fullName evidence="2">Uncharacterized protein</fullName>
    </submittedName>
</protein>
<comment type="caution">
    <text evidence="2">The sequence shown here is derived from an EMBL/GenBank/DDBJ whole genome shotgun (WGS) entry which is preliminary data.</text>
</comment>
<dbReference type="EMBL" id="NPIA01000001">
    <property type="protein sequence ID" value="OZM58383.1"/>
    <property type="molecule type" value="Genomic_DNA"/>
</dbReference>